<dbReference type="PANTHER" id="PTHR30592">
    <property type="entry name" value="FORMATE DEHYDROGENASE"/>
    <property type="match status" value="1"/>
</dbReference>
<gene>
    <name evidence="3" type="primary">fdhD</name>
    <name evidence="5" type="ORF">SAMN05421779_11021</name>
</gene>
<comment type="caution">
    <text evidence="3">Lacks conserved residue(s) required for the propagation of feature annotation.</text>
</comment>
<reference evidence="5 6" key="1">
    <citation type="submission" date="2017-01" db="EMBL/GenBank/DDBJ databases">
        <authorList>
            <person name="Mah S.A."/>
            <person name="Swanson W.J."/>
            <person name="Moy G.W."/>
            <person name="Vacquier V.D."/>
        </authorList>
    </citation>
    <scope>NUCLEOTIDE SEQUENCE [LARGE SCALE GENOMIC DNA]</scope>
    <source>
        <strain evidence="5 6">DSM 11589</strain>
    </source>
</reference>
<keyword evidence="6" id="KW-1185">Reference proteome</keyword>
<dbReference type="NCBIfam" id="TIGR00129">
    <property type="entry name" value="fdhD_narQ"/>
    <property type="match status" value="1"/>
</dbReference>
<dbReference type="Proteomes" id="UP000185678">
    <property type="component" value="Unassembled WGS sequence"/>
</dbReference>
<dbReference type="GO" id="GO:0016783">
    <property type="term" value="F:sulfurtransferase activity"/>
    <property type="evidence" value="ECO:0007669"/>
    <property type="project" value="InterPro"/>
</dbReference>
<dbReference type="EMBL" id="FTOA01000010">
    <property type="protein sequence ID" value="SIT17431.1"/>
    <property type="molecule type" value="Genomic_DNA"/>
</dbReference>
<protein>
    <recommendedName>
        <fullName evidence="3">Sulfur carrier protein FdhD</fullName>
    </recommendedName>
</protein>
<name>A0A1N7Q3N5_9PROT</name>
<feature type="active site" description="Cysteine persulfide intermediate" evidence="3">
    <location>
        <position position="150"/>
    </location>
</feature>
<dbReference type="InterPro" id="IPR016193">
    <property type="entry name" value="Cytidine_deaminase-like"/>
</dbReference>
<dbReference type="InterPro" id="IPR003786">
    <property type="entry name" value="FdhD"/>
</dbReference>
<dbReference type="HAMAP" id="MF_00187">
    <property type="entry name" value="FdhD"/>
    <property type="match status" value="1"/>
</dbReference>
<comment type="function">
    <text evidence="3">Required for formate dehydrogenase (FDH) activity. Acts as a sulfur carrier protein that transfers sulfur from IscS to the molybdenum cofactor prior to its insertion into FDH.</text>
</comment>
<keyword evidence="2 3" id="KW-0501">Molybdenum cofactor biosynthesis</keyword>
<dbReference type="SUPFAM" id="SSF53927">
    <property type="entry name" value="Cytidine deaminase-like"/>
    <property type="match status" value="1"/>
</dbReference>
<evidence type="ECO:0000256" key="1">
    <source>
        <dbReference type="ARBA" id="ARBA00022490"/>
    </source>
</evidence>
<dbReference type="GO" id="GO:0005737">
    <property type="term" value="C:cytoplasm"/>
    <property type="evidence" value="ECO:0007669"/>
    <property type="project" value="UniProtKB-SubCell"/>
</dbReference>
<evidence type="ECO:0000313" key="6">
    <source>
        <dbReference type="Proteomes" id="UP000185678"/>
    </source>
</evidence>
<dbReference type="STRING" id="80876.SAMN05421779_11021"/>
<comment type="subcellular location">
    <subcellularLocation>
        <location evidence="3">Cytoplasm</location>
    </subcellularLocation>
</comment>
<dbReference type="Gene3D" id="3.40.140.10">
    <property type="entry name" value="Cytidine Deaminase, domain 2"/>
    <property type="match status" value="1"/>
</dbReference>
<dbReference type="PANTHER" id="PTHR30592:SF1">
    <property type="entry name" value="SULFUR CARRIER PROTEIN FDHD"/>
    <property type="match status" value="1"/>
</dbReference>
<dbReference type="GO" id="GO:0006777">
    <property type="term" value="P:Mo-molybdopterin cofactor biosynthetic process"/>
    <property type="evidence" value="ECO:0007669"/>
    <property type="project" value="UniProtKB-UniRule"/>
</dbReference>
<dbReference type="Pfam" id="PF02634">
    <property type="entry name" value="FdhD-NarQ"/>
    <property type="match status" value="1"/>
</dbReference>
<feature type="compositionally biased region" description="Basic residues" evidence="4">
    <location>
        <begin position="1"/>
        <end position="11"/>
    </location>
</feature>
<evidence type="ECO:0000256" key="3">
    <source>
        <dbReference type="HAMAP-Rule" id="MF_00187"/>
    </source>
</evidence>
<organism evidence="5 6">
    <name type="scientific">Insolitispirillum peregrinum</name>
    <dbReference type="NCBI Taxonomy" id="80876"/>
    <lineage>
        <taxon>Bacteria</taxon>
        <taxon>Pseudomonadati</taxon>
        <taxon>Pseudomonadota</taxon>
        <taxon>Alphaproteobacteria</taxon>
        <taxon>Rhodospirillales</taxon>
        <taxon>Novispirillaceae</taxon>
        <taxon>Insolitispirillum</taxon>
    </lineage>
</organism>
<dbReference type="AlphaFoldDB" id="A0A1N7Q3N5"/>
<evidence type="ECO:0000313" key="5">
    <source>
        <dbReference type="EMBL" id="SIT17431.1"/>
    </source>
</evidence>
<evidence type="ECO:0000256" key="2">
    <source>
        <dbReference type="ARBA" id="ARBA00023150"/>
    </source>
</evidence>
<feature type="region of interest" description="Disordered" evidence="4">
    <location>
        <begin position="1"/>
        <end position="20"/>
    </location>
</feature>
<dbReference type="Gene3D" id="3.10.20.10">
    <property type="match status" value="1"/>
</dbReference>
<accession>A0A1N7Q3N5</accession>
<comment type="similarity">
    <text evidence="3">Belongs to the FdhD family.</text>
</comment>
<dbReference type="GO" id="GO:0097163">
    <property type="term" value="F:sulfur carrier activity"/>
    <property type="evidence" value="ECO:0007669"/>
    <property type="project" value="UniProtKB-UniRule"/>
</dbReference>
<proteinExistence type="inferred from homology"/>
<keyword evidence="1 3" id="KW-0963">Cytoplasm</keyword>
<evidence type="ECO:0000256" key="4">
    <source>
        <dbReference type="SAM" id="MobiDB-lite"/>
    </source>
</evidence>
<sequence length="319" mass="33474">MNAGGLRHRRQNSRESLTMTDPVCALPLTDLLDDDDLPPFVPGGSREAHGIGHRPHDKPEAVSWQVPDETPVALVYNGVSHAVMMATPADLEDFAVGFSLAEGLLTSASAIEDIHLVPHPPGVMVAMAVTPEALDHDAAPSRSMAGRSGCGLCGVESLEQAIRPPHLLPSDRRAAAARIPPQAIIAALRALPDHQPLNRQNFSVHAAAFCQADGTIVLAREDVGRHNALDKLIGACARQDISLEDGFVVMSSRCSFELVQKACAVGIACLATLSAPTALALELAGAAGMVLASRSKGGGVVLFTPPDDHTQQTMQGDRA</sequence>